<comment type="caution">
    <text evidence="3">The sequence shown here is derived from an EMBL/GenBank/DDBJ whole genome shotgun (WGS) entry which is preliminary data.</text>
</comment>
<sequence>MARTKKAAKRAPEAAEEAEVAEVVDGEKVAEAPPKKGRKNKKEASGKDAEQPLPKKLRSSNKEEEAKKDEEKPSAKVSKVAKVKIDPAKADVPLLVFAHGAGAPSSHEWMVRWKKLLGEATGAVEVVTFDYPYCANGKKGAPPKAEKLVGCHKEEIEKAMSRHPGHPVVLVGKSMGSRVSCMVAGQEDVDVAAVVCLGYPLKVAHKNELRDKPLLELKAPVLFVQGCKDAMCPLTELHSVRKKMTVKSEVHAVEDGDHSLKISKKLKITQDASDQKALNQVKIFISKVLKKTL</sequence>
<dbReference type="InterPro" id="IPR026555">
    <property type="entry name" value="NSL3/Tex30"/>
</dbReference>
<dbReference type="Proteomes" id="UP000822688">
    <property type="component" value="Chromosome 2"/>
</dbReference>
<feature type="domain" description="KANL3/Tex30 alpha/beta hydrolase-like" evidence="2">
    <location>
        <begin position="94"/>
        <end position="285"/>
    </location>
</feature>
<reference evidence="3" key="1">
    <citation type="submission" date="2020-06" db="EMBL/GenBank/DDBJ databases">
        <title>WGS assembly of Ceratodon purpureus strain R40.</title>
        <authorList>
            <person name="Carey S.B."/>
            <person name="Jenkins J."/>
            <person name="Shu S."/>
            <person name="Lovell J.T."/>
            <person name="Sreedasyam A."/>
            <person name="Maumus F."/>
            <person name="Tiley G.P."/>
            <person name="Fernandez-Pozo N."/>
            <person name="Barry K."/>
            <person name="Chen C."/>
            <person name="Wang M."/>
            <person name="Lipzen A."/>
            <person name="Daum C."/>
            <person name="Saski C.A."/>
            <person name="Payton A.C."/>
            <person name="Mcbreen J.C."/>
            <person name="Conrad R.E."/>
            <person name="Kollar L.M."/>
            <person name="Olsson S."/>
            <person name="Huttunen S."/>
            <person name="Landis J.B."/>
            <person name="Wickett N.J."/>
            <person name="Johnson M.G."/>
            <person name="Rensing S.A."/>
            <person name="Grimwood J."/>
            <person name="Schmutz J."/>
            <person name="Mcdaniel S.F."/>
        </authorList>
    </citation>
    <scope>NUCLEOTIDE SEQUENCE</scope>
    <source>
        <strain evidence="3">R40</strain>
    </source>
</reference>
<dbReference type="EMBL" id="CM026422">
    <property type="protein sequence ID" value="KAG0586986.1"/>
    <property type="molecule type" value="Genomic_DNA"/>
</dbReference>
<dbReference type="PANTHER" id="PTHR13136:SF11">
    <property type="entry name" value="TESTIS-EXPRESSED PROTEIN 30"/>
    <property type="match status" value="1"/>
</dbReference>
<name>A0A8T0IVY6_CERPU</name>
<feature type="compositionally biased region" description="Acidic residues" evidence="1">
    <location>
        <begin position="14"/>
        <end position="24"/>
    </location>
</feature>
<evidence type="ECO:0000313" key="4">
    <source>
        <dbReference type="Proteomes" id="UP000822688"/>
    </source>
</evidence>
<dbReference type="Pfam" id="PF20408">
    <property type="entry name" value="Abhydrolase_11"/>
    <property type="match status" value="1"/>
</dbReference>
<dbReference type="AlphaFoldDB" id="A0A8T0IVY6"/>
<feature type="compositionally biased region" description="Basic and acidic residues" evidence="1">
    <location>
        <begin position="25"/>
        <end position="34"/>
    </location>
</feature>
<dbReference type="Gene3D" id="3.40.50.1820">
    <property type="entry name" value="alpha/beta hydrolase"/>
    <property type="match status" value="1"/>
</dbReference>
<evidence type="ECO:0000313" key="3">
    <source>
        <dbReference type="EMBL" id="KAG0586986.1"/>
    </source>
</evidence>
<dbReference type="PANTHER" id="PTHR13136">
    <property type="entry name" value="TESTIS DEVELOPMENT PROTEIN PRTD"/>
    <property type="match status" value="1"/>
</dbReference>
<feature type="compositionally biased region" description="Basic and acidic residues" evidence="1">
    <location>
        <begin position="60"/>
        <end position="74"/>
    </location>
</feature>
<organism evidence="3 4">
    <name type="scientific">Ceratodon purpureus</name>
    <name type="common">Fire moss</name>
    <name type="synonym">Dicranum purpureum</name>
    <dbReference type="NCBI Taxonomy" id="3225"/>
    <lineage>
        <taxon>Eukaryota</taxon>
        <taxon>Viridiplantae</taxon>
        <taxon>Streptophyta</taxon>
        <taxon>Embryophyta</taxon>
        <taxon>Bryophyta</taxon>
        <taxon>Bryophytina</taxon>
        <taxon>Bryopsida</taxon>
        <taxon>Dicranidae</taxon>
        <taxon>Pseudoditrichales</taxon>
        <taxon>Ditrichaceae</taxon>
        <taxon>Ceratodon</taxon>
    </lineage>
</organism>
<protein>
    <recommendedName>
        <fullName evidence="2">KANL3/Tex30 alpha/beta hydrolase-like domain-containing protein</fullName>
    </recommendedName>
</protein>
<evidence type="ECO:0000256" key="1">
    <source>
        <dbReference type="SAM" id="MobiDB-lite"/>
    </source>
</evidence>
<dbReference type="InterPro" id="IPR029058">
    <property type="entry name" value="AB_hydrolase_fold"/>
</dbReference>
<dbReference type="InterPro" id="IPR046879">
    <property type="entry name" value="KANL3/Tex30_Abhydrolase"/>
</dbReference>
<feature type="region of interest" description="Disordered" evidence="1">
    <location>
        <begin position="1"/>
        <end position="80"/>
    </location>
</feature>
<gene>
    <name evidence="3" type="ORF">KC19_2G132800</name>
</gene>
<proteinExistence type="predicted"/>
<dbReference type="FunFam" id="3.40.50.1820:FF:000207">
    <property type="entry name" value="Alpha/beta-Hydrolases superfamily protein"/>
    <property type="match status" value="1"/>
</dbReference>
<accession>A0A8T0IVY6</accession>
<keyword evidence="4" id="KW-1185">Reference proteome</keyword>
<evidence type="ECO:0000259" key="2">
    <source>
        <dbReference type="Pfam" id="PF20408"/>
    </source>
</evidence>
<dbReference type="SUPFAM" id="SSF53474">
    <property type="entry name" value="alpha/beta-Hydrolases"/>
    <property type="match status" value="1"/>
</dbReference>